<comment type="caution">
    <text evidence="1">The sequence shown here is derived from an EMBL/GenBank/DDBJ whole genome shotgun (WGS) entry which is preliminary data.</text>
</comment>
<protein>
    <recommendedName>
        <fullName evidence="3">Hemin uptake protein</fullName>
    </recommendedName>
</protein>
<evidence type="ECO:0000313" key="1">
    <source>
        <dbReference type="EMBL" id="EPY01692.1"/>
    </source>
</evidence>
<evidence type="ECO:0008006" key="3">
    <source>
        <dbReference type="Google" id="ProtNLM"/>
    </source>
</evidence>
<dbReference type="AlphaFoldDB" id="S9S759"/>
<dbReference type="RefSeq" id="WP_021132245.1">
    <property type="nucleotide sequence ID" value="NZ_AQPH01000032.1"/>
</dbReference>
<evidence type="ECO:0000313" key="2">
    <source>
        <dbReference type="Proteomes" id="UP000015350"/>
    </source>
</evidence>
<dbReference type="OrthoDB" id="7691333at2"/>
<accession>S9S759</accession>
<reference evidence="1 2" key="1">
    <citation type="submission" date="2013-04" db="EMBL/GenBank/DDBJ databases">
        <authorList>
            <person name="Kuznetsov B."/>
            <person name="Ivanovsky R."/>
        </authorList>
    </citation>
    <scope>NUCLEOTIDE SEQUENCE [LARGE SCALE GENOMIC DNA]</scope>
    <source>
        <strain evidence="1 2">MGU-K5</strain>
    </source>
</reference>
<proteinExistence type="predicted"/>
<dbReference type="EMBL" id="AQPH01000032">
    <property type="protein sequence ID" value="EPY01692.1"/>
    <property type="molecule type" value="Genomic_DNA"/>
</dbReference>
<organism evidence="1 2">
    <name type="scientific">Magnetospirillum fulvum MGU-K5</name>
    <dbReference type="NCBI Taxonomy" id="1316936"/>
    <lineage>
        <taxon>Bacteria</taxon>
        <taxon>Pseudomonadati</taxon>
        <taxon>Pseudomonadota</taxon>
        <taxon>Alphaproteobacteria</taxon>
        <taxon>Rhodospirillales</taxon>
        <taxon>Rhodospirillaceae</taxon>
        <taxon>Magnetospirillum</taxon>
    </lineage>
</organism>
<dbReference type="Proteomes" id="UP000015350">
    <property type="component" value="Unassembled WGS sequence"/>
</dbReference>
<dbReference type="Gene3D" id="2.10.70.10">
    <property type="entry name" value="Complement Module, domain 1"/>
    <property type="match status" value="1"/>
</dbReference>
<gene>
    <name evidence="1" type="ORF">K678_09575</name>
</gene>
<sequence length="65" mass="7320">MSVPRDRGEESDGWGTLTLCRPDDSAFAKISSQALLSNRKALIIEHEGCEYTLRVTRQNKLILTK</sequence>
<name>S9S759_MAGFU</name>
<dbReference type="InterPro" id="IPR019600">
    <property type="entry name" value="Hemin_uptake_protein_HemP"/>
</dbReference>
<dbReference type="Pfam" id="PF10636">
    <property type="entry name" value="hemP"/>
    <property type="match status" value="1"/>
</dbReference>
<dbReference type="STRING" id="1316936.K678_09575"/>